<evidence type="ECO:0000256" key="1">
    <source>
        <dbReference type="SAM" id="MobiDB-lite"/>
    </source>
</evidence>
<accession>A0ABN8J3D4</accession>
<dbReference type="EMBL" id="OW152819">
    <property type="protein sequence ID" value="CAH2073135.1"/>
    <property type="molecule type" value="Genomic_DNA"/>
</dbReference>
<reference evidence="2" key="1">
    <citation type="submission" date="2022-03" db="EMBL/GenBank/DDBJ databases">
        <authorList>
            <person name="Martin H S."/>
        </authorList>
    </citation>
    <scope>NUCLEOTIDE SEQUENCE</scope>
</reference>
<gene>
    <name evidence="2" type="ORF">IPOD504_LOCUS15499</name>
</gene>
<feature type="region of interest" description="Disordered" evidence="1">
    <location>
        <begin position="65"/>
        <end position="92"/>
    </location>
</feature>
<evidence type="ECO:0000313" key="3">
    <source>
        <dbReference type="Proteomes" id="UP000837857"/>
    </source>
</evidence>
<name>A0ABN8J3D4_9NEOP</name>
<proteinExistence type="predicted"/>
<protein>
    <submittedName>
        <fullName evidence="2">Uncharacterized protein</fullName>
    </submittedName>
</protein>
<sequence>MVMELHKENPEPMDTKPFIKQLRIRGLHLEEELSDQLTSLFAGPPKPKSNTVDLEAMIDYFKRKWPERQLPPTPPPQPASLPKNERKTKKKA</sequence>
<feature type="compositionally biased region" description="Pro residues" evidence="1">
    <location>
        <begin position="69"/>
        <end position="79"/>
    </location>
</feature>
<keyword evidence="3" id="KW-1185">Reference proteome</keyword>
<organism evidence="2 3">
    <name type="scientific">Iphiclides podalirius</name>
    <name type="common">scarce swallowtail</name>
    <dbReference type="NCBI Taxonomy" id="110791"/>
    <lineage>
        <taxon>Eukaryota</taxon>
        <taxon>Metazoa</taxon>
        <taxon>Ecdysozoa</taxon>
        <taxon>Arthropoda</taxon>
        <taxon>Hexapoda</taxon>
        <taxon>Insecta</taxon>
        <taxon>Pterygota</taxon>
        <taxon>Neoptera</taxon>
        <taxon>Endopterygota</taxon>
        <taxon>Lepidoptera</taxon>
        <taxon>Glossata</taxon>
        <taxon>Ditrysia</taxon>
        <taxon>Papilionoidea</taxon>
        <taxon>Papilionidae</taxon>
        <taxon>Papilioninae</taxon>
        <taxon>Iphiclides</taxon>
    </lineage>
</organism>
<evidence type="ECO:0000313" key="2">
    <source>
        <dbReference type="EMBL" id="CAH2073135.1"/>
    </source>
</evidence>
<feature type="non-terminal residue" evidence="2">
    <location>
        <position position="92"/>
    </location>
</feature>
<dbReference type="Proteomes" id="UP000837857">
    <property type="component" value="Chromosome 7"/>
</dbReference>